<evidence type="ECO:0000256" key="1">
    <source>
        <dbReference type="ARBA" id="ARBA00010282"/>
    </source>
</evidence>
<accession>A0A6N6NTU6</accession>
<organism evidence="3 4">
    <name type="scientific">Ellagibacter isourolithinifaciens</name>
    <dbReference type="NCBI Taxonomy" id="2137581"/>
    <lineage>
        <taxon>Bacteria</taxon>
        <taxon>Bacillati</taxon>
        <taxon>Actinomycetota</taxon>
        <taxon>Coriobacteriia</taxon>
        <taxon>Eggerthellales</taxon>
        <taxon>Eggerthellaceae</taxon>
        <taxon>Ellagibacter</taxon>
    </lineage>
</organism>
<proteinExistence type="inferred from homology"/>
<name>A0A6N6NTU6_9ACTN</name>
<dbReference type="AlphaFoldDB" id="A0A6N6NTU6"/>
<dbReference type="SUPFAM" id="SSF82649">
    <property type="entry name" value="SufE/NifU"/>
    <property type="match status" value="1"/>
</dbReference>
<evidence type="ECO:0000313" key="4">
    <source>
        <dbReference type="Proteomes" id="UP000468668"/>
    </source>
</evidence>
<protein>
    <submittedName>
        <fullName evidence="3">SufE family protein</fullName>
    </submittedName>
</protein>
<dbReference type="PANTHER" id="PTHR43597:SF5">
    <property type="entry name" value="SUFE-LIKE PROTEIN 2, CHLOROPLASTIC"/>
    <property type="match status" value="1"/>
</dbReference>
<evidence type="ECO:0000313" key="3">
    <source>
        <dbReference type="EMBL" id="KAB1642085.1"/>
    </source>
</evidence>
<dbReference type="Proteomes" id="UP000468668">
    <property type="component" value="Unassembled WGS sequence"/>
</dbReference>
<evidence type="ECO:0000259" key="2">
    <source>
        <dbReference type="Pfam" id="PF02657"/>
    </source>
</evidence>
<comment type="caution">
    <text evidence="3">The sequence shown here is derived from an EMBL/GenBank/DDBJ whole genome shotgun (WGS) entry which is preliminary data.</text>
</comment>
<comment type="similarity">
    <text evidence="1">Belongs to the SufE family.</text>
</comment>
<dbReference type="Pfam" id="PF02657">
    <property type="entry name" value="SufE"/>
    <property type="match status" value="1"/>
</dbReference>
<dbReference type="PANTHER" id="PTHR43597">
    <property type="entry name" value="SULFUR ACCEPTOR PROTEIN CSDE"/>
    <property type="match status" value="1"/>
</dbReference>
<dbReference type="Gene3D" id="3.90.1010.10">
    <property type="match status" value="1"/>
</dbReference>
<dbReference type="GeneID" id="98657293"/>
<feature type="domain" description="Fe-S metabolism associated" evidence="2">
    <location>
        <begin position="18"/>
        <end position="138"/>
    </location>
</feature>
<keyword evidence="4" id="KW-1185">Reference proteome</keyword>
<dbReference type="OrthoDB" id="9806335at2"/>
<sequence>MGNVKAPDEIQQEFIDGFVAAGDTFEQFDYLLQLSAQLEELPEERKVKEVLVEGCQSQVWLYPSWEGASSGEGFALEGDSDTLMVRGVIYLFQQMFSGQDARAIIECPVRFVEETELVYIFDAKRQAGVSAIASTIKDFARKALSNKEEPHHG</sequence>
<gene>
    <name evidence="3" type="ORF">F8C90_02615</name>
</gene>
<dbReference type="EMBL" id="WAJR01000003">
    <property type="protein sequence ID" value="KAB1642085.1"/>
    <property type="molecule type" value="Genomic_DNA"/>
</dbReference>
<dbReference type="RefSeq" id="WP_158048895.1">
    <property type="nucleotide sequence ID" value="NZ_DBFOKP010000027.1"/>
</dbReference>
<dbReference type="InterPro" id="IPR003808">
    <property type="entry name" value="Fe-S_metab-assoc_dom"/>
</dbReference>
<reference evidence="3 4" key="1">
    <citation type="submission" date="2019-09" db="EMBL/GenBank/DDBJ databases">
        <title>Whole genome shotgun sequencing (WGS) of Ellagibacter isourolithinifaciens DSM 104140(T) and Adlercreutzia muris DSM 29508(T).</title>
        <authorList>
            <person name="Stoll D.A."/>
            <person name="Danylec N."/>
            <person name="Huch M."/>
        </authorList>
    </citation>
    <scope>NUCLEOTIDE SEQUENCE [LARGE SCALE GENOMIC DNA]</scope>
    <source>
        <strain evidence="3 4">DSM 104140</strain>
    </source>
</reference>